<keyword evidence="2 4" id="KW-0378">Hydrolase</keyword>
<dbReference type="RefSeq" id="WP_229739027.1">
    <property type="nucleotide sequence ID" value="NZ_BMGT01000001.1"/>
</dbReference>
<dbReference type="Proteomes" id="UP000647241">
    <property type="component" value="Unassembled WGS sequence"/>
</dbReference>
<sequence>MNDDVRIPTNSKQMTRRQWLGAVPVPAMAAIAGAGLLTERAAAQPGIVKNTGDDLGTRIYNVRSFGAKGDGTTLDTAAVQAAIDACNKDGGGTVLVPAGTFLIGTVELRSHVTLHIAAAGKLLGSTNGKDYHAVDAIPLKGDSTLEDGNWALLFAVNAAHVSIEGPGTIDGQGTAFHSKVHGTPPPSGLGGDFRPYHVLVYRCDDFAVRNISLLDGAYHSIRVIQSKRVQMDGIYIHNRVNGNNDGFHFISAEYVTVSNCTIKSQDDACAMFGSCRFITITNSSFSTRWSVFRFGGGTAENITVSNCLLYEVDGCPIKLHAAPGTRLENISFSNLILQEVTGPINISVGPGEPKPGAAAQTGGGEQGALSREKLPAIVRNISFSNIHGTVTTNPPQLSEASVTSGFRPGEGHSCITLNCVAGSTLENISFDDVHLTFGGGGTAEEAARRDLPPYAGEYFALGPMPAYGFYARNAKGITLSNVRLQVATPDLRPALVLDHVEDAAVNGFSVQGNTEAESVLRFIDTSQVLITAARVLTPSSPFLQLEGTANESIILDGGDLSRAAKAVTYHNGATSKAIKVRE</sequence>
<dbReference type="EMBL" id="BMGT01000001">
    <property type="protein sequence ID" value="GGG65833.1"/>
    <property type="molecule type" value="Genomic_DNA"/>
</dbReference>
<dbReference type="InterPro" id="IPR012334">
    <property type="entry name" value="Pectin_lyas_fold"/>
</dbReference>
<dbReference type="PANTHER" id="PTHR31339:SF9">
    <property type="entry name" value="PLASMIN AND FIBRONECTIN-BINDING PROTEIN A"/>
    <property type="match status" value="1"/>
</dbReference>
<dbReference type="AlphaFoldDB" id="A0A917H3I3"/>
<comment type="similarity">
    <text evidence="1 4">Belongs to the glycosyl hydrolase 28 family.</text>
</comment>
<keyword evidence="7" id="KW-1185">Reference proteome</keyword>
<dbReference type="InterPro" id="IPR000743">
    <property type="entry name" value="Glyco_hydro_28"/>
</dbReference>
<keyword evidence="3 4" id="KW-0326">Glycosidase</keyword>
<evidence type="ECO:0000256" key="4">
    <source>
        <dbReference type="RuleBase" id="RU361169"/>
    </source>
</evidence>
<protein>
    <submittedName>
        <fullName evidence="6">Endopolygalacturonase</fullName>
    </submittedName>
</protein>
<evidence type="ECO:0000256" key="3">
    <source>
        <dbReference type="ARBA" id="ARBA00023295"/>
    </source>
</evidence>
<accession>A0A917H3I3</accession>
<dbReference type="PROSITE" id="PS51318">
    <property type="entry name" value="TAT"/>
    <property type="match status" value="1"/>
</dbReference>
<proteinExistence type="inferred from homology"/>
<dbReference type="Pfam" id="PF00295">
    <property type="entry name" value="Glyco_hydro_28"/>
    <property type="match status" value="1"/>
</dbReference>
<gene>
    <name evidence="6" type="ORF">GCM10011585_04470</name>
</gene>
<comment type="caution">
    <text evidence="6">The sequence shown here is derived from an EMBL/GenBank/DDBJ whole genome shotgun (WGS) entry which is preliminary data.</text>
</comment>
<organism evidence="6 7">
    <name type="scientific">Edaphobacter dinghuensis</name>
    <dbReference type="NCBI Taxonomy" id="1560005"/>
    <lineage>
        <taxon>Bacteria</taxon>
        <taxon>Pseudomonadati</taxon>
        <taxon>Acidobacteriota</taxon>
        <taxon>Terriglobia</taxon>
        <taxon>Terriglobales</taxon>
        <taxon>Acidobacteriaceae</taxon>
        <taxon>Edaphobacter</taxon>
    </lineage>
</organism>
<evidence type="ECO:0000256" key="5">
    <source>
        <dbReference type="SAM" id="MobiDB-lite"/>
    </source>
</evidence>
<dbReference type="PANTHER" id="PTHR31339">
    <property type="entry name" value="PECTIN LYASE-RELATED"/>
    <property type="match status" value="1"/>
</dbReference>
<feature type="region of interest" description="Disordered" evidence="5">
    <location>
        <begin position="347"/>
        <end position="366"/>
    </location>
</feature>
<evidence type="ECO:0000256" key="1">
    <source>
        <dbReference type="ARBA" id="ARBA00008834"/>
    </source>
</evidence>
<reference evidence="6" key="1">
    <citation type="journal article" date="2014" name="Int. J. Syst. Evol. Microbiol.">
        <title>Complete genome sequence of Corynebacterium casei LMG S-19264T (=DSM 44701T), isolated from a smear-ripened cheese.</title>
        <authorList>
            <consortium name="US DOE Joint Genome Institute (JGI-PGF)"/>
            <person name="Walter F."/>
            <person name="Albersmeier A."/>
            <person name="Kalinowski J."/>
            <person name="Ruckert C."/>
        </authorList>
    </citation>
    <scope>NUCLEOTIDE SEQUENCE</scope>
    <source>
        <strain evidence="6">CGMCC 1.12997</strain>
    </source>
</reference>
<dbReference type="Gene3D" id="2.160.20.10">
    <property type="entry name" value="Single-stranded right-handed beta-helix, Pectin lyase-like"/>
    <property type="match status" value="1"/>
</dbReference>
<dbReference type="InterPro" id="IPR011050">
    <property type="entry name" value="Pectin_lyase_fold/virulence"/>
</dbReference>
<dbReference type="GO" id="GO:0004650">
    <property type="term" value="F:polygalacturonase activity"/>
    <property type="evidence" value="ECO:0007669"/>
    <property type="project" value="InterPro"/>
</dbReference>
<dbReference type="InterPro" id="IPR051801">
    <property type="entry name" value="GH28_Enzymes"/>
</dbReference>
<dbReference type="SUPFAM" id="SSF51126">
    <property type="entry name" value="Pectin lyase-like"/>
    <property type="match status" value="1"/>
</dbReference>
<evidence type="ECO:0000313" key="6">
    <source>
        <dbReference type="EMBL" id="GGG65833.1"/>
    </source>
</evidence>
<dbReference type="InterPro" id="IPR006311">
    <property type="entry name" value="TAT_signal"/>
</dbReference>
<name>A0A917H3I3_9BACT</name>
<dbReference type="GO" id="GO:0005975">
    <property type="term" value="P:carbohydrate metabolic process"/>
    <property type="evidence" value="ECO:0007669"/>
    <property type="project" value="InterPro"/>
</dbReference>
<evidence type="ECO:0000256" key="2">
    <source>
        <dbReference type="ARBA" id="ARBA00022801"/>
    </source>
</evidence>
<evidence type="ECO:0000313" key="7">
    <source>
        <dbReference type="Proteomes" id="UP000647241"/>
    </source>
</evidence>
<reference evidence="6" key="2">
    <citation type="submission" date="2020-09" db="EMBL/GenBank/DDBJ databases">
        <authorList>
            <person name="Sun Q."/>
            <person name="Zhou Y."/>
        </authorList>
    </citation>
    <scope>NUCLEOTIDE SEQUENCE</scope>
    <source>
        <strain evidence="6">CGMCC 1.12997</strain>
    </source>
</reference>